<reference evidence="2" key="2">
    <citation type="journal article" date="2008" name="Genome Biol.">
        <title>Improved genome assembly and evidence-based global gene model set for the chordate Ciona intestinalis: new insight into intron and operon populations.</title>
        <authorList>
            <person name="Satou Y."/>
            <person name="Mineta K."/>
            <person name="Ogasawara M."/>
            <person name="Sasakura Y."/>
            <person name="Shoguchi E."/>
            <person name="Ueno K."/>
            <person name="Yamada L."/>
            <person name="Matsumoto J."/>
            <person name="Wasserscheid J."/>
            <person name="Dewar K."/>
            <person name="Wiley G.B."/>
            <person name="Macmil S.L."/>
            <person name="Roe B.A."/>
            <person name="Zeller R.W."/>
            <person name="Hastings K.E."/>
            <person name="Lemaire P."/>
            <person name="Lindquist E."/>
            <person name="Endo T."/>
            <person name="Hotta K."/>
            <person name="Inaba K."/>
        </authorList>
    </citation>
    <scope>NUCLEOTIDE SEQUENCE [LARGE SCALE GENOMIC DNA]</scope>
    <source>
        <strain evidence="2">wild type</strain>
    </source>
</reference>
<keyword evidence="1" id="KW-0812">Transmembrane</keyword>
<dbReference type="OrthoDB" id="10208352at2759"/>
<feature type="transmembrane region" description="Helical" evidence="1">
    <location>
        <begin position="89"/>
        <end position="107"/>
    </location>
</feature>
<gene>
    <name evidence="2" type="primary">LOC100187031</name>
</gene>
<dbReference type="HOGENOM" id="CLU_1440588_0_0_1"/>
<dbReference type="GeneID" id="100187031"/>
<evidence type="ECO:0000313" key="3">
    <source>
        <dbReference type="Proteomes" id="UP000008144"/>
    </source>
</evidence>
<keyword evidence="3" id="KW-1185">Reference proteome</keyword>
<protein>
    <submittedName>
        <fullName evidence="2">Uncharacterized LOC100187031</fullName>
    </submittedName>
</protein>
<keyword evidence="1" id="KW-0472">Membrane</keyword>
<dbReference type="KEGG" id="cin:100187031"/>
<feature type="transmembrane region" description="Helical" evidence="1">
    <location>
        <begin position="144"/>
        <end position="166"/>
    </location>
</feature>
<evidence type="ECO:0000256" key="1">
    <source>
        <dbReference type="SAM" id="Phobius"/>
    </source>
</evidence>
<accession>A0A1W2WGJ1</accession>
<organism evidence="2 3">
    <name type="scientific">Ciona intestinalis</name>
    <name type="common">Transparent sea squirt</name>
    <name type="synonym">Ascidia intestinalis</name>
    <dbReference type="NCBI Taxonomy" id="7719"/>
    <lineage>
        <taxon>Eukaryota</taxon>
        <taxon>Metazoa</taxon>
        <taxon>Chordata</taxon>
        <taxon>Tunicata</taxon>
        <taxon>Ascidiacea</taxon>
        <taxon>Phlebobranchia</taxon>
        <taxon>Cionidae</taxon>
        <taxon>Ciona</taxon>
    </lineage>
</organism>
<dbReference type="Proteomes" id="UP000008144">
    <property type="component" value="Chromosome 9"/>
</dbReference>
<evidence type="ECO:0000313" key="2">
    <source>
        <dbReference type="Ensembl" id="ENSCINP00000024048.1"/>
    </source>
</evidence>
<dbReference type="Ensembl" id="ENSCINT00000024294.1">
    <property type="protein sequence ID" value="ENSCINP00000024048.1"/>
    <property type="gene ID" value="ENSCING00000013011.1"/>
</dbReference>
<reference evidence="2" key="4">
    <citation type="submission" date="2025-09" db="UniProtKB">
        <authorList>
            <consortium name="Ensembl"/>
        </authorList>
    </citation>
    <scope>IDENTIFICATION</scope>
</reference>
<reference evidence="2" key="3">
    <citation type="submission" date="2025-08" db="UniProtKB">
        <authorList>
            <consortium name="Ensembl"/>
        </authorList>
    </citation>
    <scope>IDENTIFICATION</scope>
</reference>
<name>F6UHE5_CIOIN</name>
<reference evidence="3" key="1">
    <citation type="journal article" date="2002" name="Science">
        <title>The draft genome of Ciona intestinalis: insights into chordate and vertebrate origins.</title>
        <authorList>
            <person name="Dehal P."/>
            <person name="Satou Y."/>
            <person name="Campbell R.K."/>
            <person name="Chapman J."/>
            <person name="Degnan B."/>
            <person name="De Tomaso A."/>
            <person name="Davidson B."/>
            <person name="Di Gregorio A."/>
            <person name="Gelpke M."/>
            <person name="Goodstein D.M."/>
            <person name="Harafuji N."/>
            <person name="Hastings K.E."/>
            <person name="Ho I."/>
            <person name="Hotta K."/>
            <person name="Huang W."/>
            <person name="Kawashima T."/>
            <person name="Lemaire P."/>
            <person name="Martinez D."/>
            <person name="Meinertzhagen I.A."/>
            <person name="Necula S."/>
            <person name="Nonaka M."/>
            <person name="Putnam N."/>
            <person name="Rash S."/>
            <person name="Saiga H."/>
            <person name="Satake M."/>
            <person name="Terry A."/>
            <person name="Yamada L."/>
            <person name="Wang H.G."/>
            <person name="Awazu S."/>
            <person name="Azumi K."/>
            <person name="Boore J."/>
            <person name="Branno M."/>
            <person name="Chin-Bow S."/>
            <person name="DeSantis R."/>
            <person name="Doyle S."/>
            <person name="Francino P."/>
            <person name="Keys D.N."/>
            <person name="Haga S."/>
            <person name="Hayashi H."/>
            <person name="Hino K."/>
            <person name="Imai K.S."/>
            <person name="Inaba K."/>
            <person name="Kano S."/>
            <person name="Kobayashi K."/>
            <person name="Kobayashi M."/>
            <person name="Lee B.I."/>
            <person name="Makabe K.W."/>
            <person name="Manohar C."/>
            <person name="Matassi G."/>
            <person name="Medina M."/>
            <person name="Mochizuki Y."/>
            <person name="Mount S."/>
            <person name="Morishita T."/>
            <person name="Miura S."/>
            <person name="Nakayama A."/>
            <person name="Nishizaka S."/>
            <person name="Nomoto H."/>
            <person name="Ohta F."/>
            <person name="Oishi K."/>
            <person name="Rigoutsos I."/>
            <person name="Sano M."/>
            <person name="Sasaki A."/>
            <person name="Sasakura Y."/>
            <person name="Shoguchi E."/>
            <person name="Shin-i T."/>
            <person name="Spagnuolo A."/>
            <person name="Stainier D."/>
            <person name="Suzuki M.M."/>
            <person name="Tassy O."/>
            <person name="Takatori N."/>
            <person name="Tokuoka M."/>
            <person name="Yagi K."/>
            <person name="Yoshizaki F."/>
            <person name="Wada S."/>
            <person name="Zhang C."/>
            <person name="Hyatt P.D."/>
            <person name="Larimer F."/>
            <person name="Detter C."/>
            <person name="Doggett N."/>
            <person name="Glavina T."/>
            <person name="Hawkins T."/>
            <person name="Richardson P."/>
            <person name="Lucas S."/>
            <person name="Kohara Y."/>
            <person name="Levine M."/>
            <person name="Satoh N."/>
            <person name="Rokhsar D.S."/>
        </authorList>
    </citation>
    <scope>NUCLEOTIDE SEQUENCE [LARGE SCALE GENOMIC DNA]</scope>
</reference>
<accession>F6UHE5</accession>
<keyword evidence="1" id="KW-1133">Transmembrane helix</keyword>
<feature type="transmembrane region" description="Helical" evidence="1">
    <location>
        <begin position="54"/>
        <end position="77"/>
    </location>
</feature>
<dbReference type="EMBL" id="EAAA01002951">
    <property type="status" value="NOT_ANNOTATED_CDS"/>
    <property type="molecule type" value="Genomic_DNA"/>
</dbReference>
<sequence>MTICSFQFQKQYLKSLENVFKILEILLCGGCWCVIYLGNVMAESNTMPSINDEVMVFTLCSLPAWILTCLTYVLFLFTAPRKQTMIFDLFLNLVFCAGLAFAVGFAGTKKAFLWHCINEDGEQVDIHYCSSPDFLEIRNGGENMAVLVLGTLSAAVYFTHMIFMAATFCTTNALTMHGDNRGIFQSVT</sequence>
<dbReference type="InParanoid" id="F6UHE5"/>
<dbReference type="AlphaFoldDB" id="F6UHE5"/>
<proteinExistence type="predicted"/>
<feature type="transmembrane region" description="Helical" evidence="1">
    <location>
        <begin position="20"/>
        <end position="42"/>
    </location>
</feature>
<dbReference type="RefSeq" id="XP_002128723.1">
    <property type="nucleotide sequence ID" value="XM_002128687.5"/>
</dbReference>